<dbReference type="InterPro" id="IPR040256">
    <property type="entry name" value="At4g02000-like"/>
</dbReference>
<sequence length="815" mass="91575">MAATATGQPPLEAVQPSPPPQTTTYATLFNSNTINPKQSALINSKTIIKSIEIVHGEPTITFSMEERQDFMIEEGLHQAVVFKLSHGAPDLNVLRSILPKHLGTKGNCLIGLLAPRQILLRFDLYEDYVLALSRSVNYLLYNGEEHQCRVFPWSIGYNPKEETTLAVVWISLPNLSPDLFAKKSLLSIASAVGKPIAIDKATQIKSRPITTRVKVILDLMEKLPNRIRVQFVDGKSDKLIEVFQEIVYDNLPLYCNYCKHQGHDEDSCRLISKRNQNNKQIDDTIEDVDQSKATSSDQQLVASTLEQNHVNSMDVDTSNICVQTTTENKGDCNNQEAATNEVQSKEVGLNLMSNATKNAEGTPRVGVDAPQGDSGQKLMDSGQKIMNTSDVEDAENFEQHVLQVENENPTKNWALVAHKKPTSSWSLSPTSQNNSPCSEKGPTENFHDSEKRQDTSNASRDLFCLNNFDALLKTIGKQGRLTENDHDLIQEKQVSPPALNSKLSPEAPVFVPKCVLARKNESSALVLNTIDLGEDSLDEDEEDNMLDICFDRVARDGDISPRQQRSGSNKSKKKTYGRQHSWDGKMTEEFVPRHLPMRQAKQNHLTVAEARHFIKISKTKKEKVRGLFLSSCTSDPSPIALFSFPYVFPTTFFHLNKPYTNYIQNFVSSQITKENEEEIKFNEDLVVPNSRDRNNIVLDNRGNHIELQDLYDDDDIEKKKGHENYSKCTSKIADDEDDDCGFLTPPSLDHKIAKITKCPLAPMKITRPVNSVKRKTAVSRTLIFEEIVLETICITRIQKDLHLPSKKSRKIDCGN</sequence>
<organism evidence="2 3">
    <name type="scientific">Solanum commersonii</name>
    <name type="common">Commerson's wild potato</name>
    <name type="synonym">Commerson's nightshade</name>
    <dbReference type="NCBI Taxonomy" id="4109"/>
    <lineage>
        <taxon>Eukaryota</taxon>
        <taxon>Viridiplantae</taxon>
        <taxon>Streptophyta</taxon>
        <taxon>Embryophyta</taxon>
        <taxon>Tracheophyta</taxon>
        <taxon>Spermatophyta</taxon>
        <taxon>Magnoliopsida</taxon>
        <taxon>eudicotyledons</taxon>
        <taxon>Gunneridae</taxon>
        <taxon>Pentapetalae</taxon>
        <taxon>asterids</taxon>
        <taxon>lamiids</taxon>
        <taxon>Solanales</taxon>
        <taxon>Solanaceae</taxon>
        <taxon>Solanoideae</taxon>
        <taxon>Solaneae</taxon>
        <taxon>Solanum</taxon>
    </lineage>
</organism>
<gene>
    <name evidence="2" type="ORF">H5410_053521</name>
</gene>
<dbReference type="AlphaFoldDB" id="A0A9J5X6M9"/>
<feature type="region of interest" description="Disordered" evidence="1">
    <location>
        <begin position="357"/>
        <end position="378"/>
    </location>
</feature>
<dbReference type="EMBL" id="JACXVP010000010">
    <property type="protein sequence ID" value="KAG5582894.1"/>
    <property type="molecule type" value="Genomic_DNA"/>
</dbReference>
<dbReference type="PANTHER" id="PTHR31286:SF104">
    <property type="entry name" value="PEROXIDASE"/>
    <property type="match status" value="1"/>
</dbReference>
<evidence type="ECO:0000256" key="1">
    <source>
        <dbReference type="SAM" id="MobiDB-lite"/>
    </source>
</evidence>
<proteinExistence type="predicted"/>
<comment type="caution">
    <text evidence="2">The sequence shown here is derived from an EMBL/GenBank/DDBJ whole genome shotgun (WGS) entry which is preliminary data.</text>
</comment>
<feature type="region of interest" description="Disordered" evidence="1">
    <location>
        <begin position="1"/>
        <end position="20"/>
    </location>
</feature>
<accession>A0A9J5X6M9</accession>
<dbReference type="OrthoDB" id="1300588at2759"/>
<feature type="compositionally biased region" description="Basic and acidic residues" evidence="1">
    <location>
        <begin position="441"/>
        <end position="454"/>
    </location>
</feature>
<dbReference type="PANTHER" id="PTHR31286">
    <property type="entry name" value="GLYCINE-RICH CELL WALL STRUCTURAL PROTEIN 1.8-LIKE"/>
    <property type="match status" value="1"/>
</dbReference>
<protein>
    <recommendedName>
        <fullName evidence="4">DUF4283 domain-containing protein</fullName>
    </recommendedName>
</protein>
<evidence type="ECO:0008006" key="4">
    <source>
        <dbReference type="Google" id="ProtNLM"/>
    </source>
</evidence>
<feature type="compositionally biased region" description="Polar residues" evidence="1">
    <location>
        <begin position="422"/>
        <end position="437"/>
    </location>
</feature>
<name>A0A9J5X6M9_SOLCO</name>
<evidence type="ECO:0000313" key="3">
    <source>
        <dbReference type="Proteomes" id="UP000824120"/>
    </source>
</evidence>
<reference evidence="2 3" key="1">
    <citation type="submission" date="2020-09" db="EMBL/GenBank/DDBJ databases">
        <title>De no assembly of potato wild relative species, Solanum commersonii.</title>
        <authorList>
            <person name="Cho K."/>
        </authorList>
    </citation>
    <scope>NUCLEOTIDE SEQUENCE [LARGE SCALE GENOMIC DNA]</scope>
    <source>
        <strain evidence="2">LZ3.2</strain>
        <tissue evidence="2">Leaf</tissue>
    </source>
</reference>
<feature type="region of interest" description="Disordered" evidence="1">
    <location>
        <begin position="422"/>
        <end position="456"/>
    </location>
</feature>
<feature type="region of interest" description="Disordered" evidence="1">
    <location>
        <begin position="558"/>
        <end position="583"/>
    </location>
</feature>
<keyword evidence="3" id="KW-1185">Reference proteome</keyword>
<evidence type="ECO:0000313" key="2">
    <source>
        <dbReference type="EMBL" id="KAG5582894.1"/>
    </source>
</evidence>
<dbReference type="Proteomes" id="UP000824120">
    <property type="component" value="Chromosome 10"/>
</dbReference>